<dbReference type="EMBL" id="QGKW02002228">
    <property type="protein sequence ID" value="KAF2537087.1"/>
    <property type="molecule type" value="Genomic_DNA"/>
</dbReference>
<sequence>MAGFAMEAEEKIAANVAAALSSIEEGNPGRDAEGQEPRKVRDYLEEFLDTAKRCQPKPAEEWCQLFRAGLRGDIREELVGVLEPLEFALVKRMASQALHAEEWLAEGEAEAEYDRFAECDEDLGPETRCASPCECG</sequence>
<proteinExistence type="predicted"/>
<name>A0A8S9FX98_BRACR</name>
<evidence type="ECO:0000313" key="1">
    <source>
        <dbReference type="EMBL" id="KAF2537087.1"/>
    </source>
</evidence>
<comment type="caution">
    <text evidence="1">The sequence shown here is derived from an EMBL/GenBank/DDBJ whole genome shotgun (WGS) entry which is preliminary data.</text>
</comment>
<accession>A0A8S9FX98</accession>
<dbReference type="AlphaFoldDB" id="A0A8S9FX98"/>
<organism evidence="1 2">
    <name type="scientific">Brassica cretica</name>
    <name type="common">Mustard</name>
    <dbReference type="NCBI Taxonomy" id="69181"/>
    <lineage>
        <taxon>Eukaryota</taxon>
        <taxon>Viridiplantae</taxon>
        <taxon>Streptophyta</taxon>
        <taxon>Embryophyta</taxon>
        <taxon>Tracheophyta</taxon>
        <taxon>Spermatophyta</taxon>
        <taxon>Magnoliopsida</taxon>
        <taxon>eudicotyledons</taxon>
        <taxon>Gunneridae</taxon>
        <taxon>Pentapetalae</taxon>
        <taxon>rosids</taxon>
        <taxon>malvids</taxon>
        <taxon>Brassicales</taxon>
        <taxon>Brassicaceae</taxon>
        <taxon>Brassiceae</taxon>
        <taxon>Brassica</taxon>
    </lineage>
</organism>
<protein>
    <submittedName>
        <fullName evidence="1">Uncharacterized protein</fullName>
    </submittedName>
</protein>
<gene>
    <name evidence="1" type="ORF">F2Q68_00021071</name>
</gene>
<evidence type="ECO:0000313" key="2">
    <source>
        <dbReference type="Proteomes" id="UP000712281"/>
    </source>
</evidence>
<dbReference type="Proteomes" id="UP000712281">
    <property type="component" value="Unassembled WGS sequence"/>
</dbReference>
<reference evidence="1" key="1">
    <citation type="submission" date="2019-12" db="EMBL/GenBank/DDBJ databases">
        <title>Genome sequencing and annotation of Brassica cretica.</title>
        <authorList>
            <person name="Studholme D.J."/>
            <person name="Sarris P.F."/>
        </authorList>
    </citation>
    <scope>NUCLEOTIDE SEQUENCE</scope>
    <source>
        <strain evidence="1">PFS-001/15</strain>
        <tissue evidence="1">Leaf</tissue>
    </source>
</reference>